<dbReference type="InterPro" id="IPR006016">
    <property type="entry name" value="UspA"/>
</dbReference>
<dbReference type="Proteomes" id="UP000559027">
    <property type="component" value="Unassembled WGS sequence"/>
</dbReference>
<feature type="compositionally biased region" description="Basic residues" evidence="1">
    <location>
        <begin position="591"/>
        <end position="608"/>
    </location>
</feature>
<dbReference type="PANTHER" id="PTHR46100">
    <property type="entry name" value="IMP2'P"/>
    <property type="match status" value="1"/>
</dbReference>
<dbReference type="AlphaFoldDB" id="A0A8H5G8V3"/>
<feature type="domain" description="UspA" evidence="2">
    <location>
        <begin position="443"/>
        <end position="588"/>
    </location>
</feature>
<feature type="compositionally biased region" description="Low complexity" evidence="1">
    <location>
        <begin position="158"/>
        <end position="179"/>
    </location>
</feature>
<feature type="compositionally biased region" description="Basic and acidic residues" evidence="1">
    <location>
        <begin position="189"/>
        <end position="204"/>
    </location>
</feature>
<sequence length="716" mass="77686">MAVQDQPSTPTVSKRRTWTTYIPRPGSSGGSRPGSSSGPKSPASPHTPIGSITPITPIQPQQQQQQQQRQSSVQPICPPSPASPRFMPSFSKRPGSSGGYKMKEIAVPMLAPPQEGKEMDLTTLVAVPSRGNGNSAGRRVLQRPGTAEARASPPPTTPSTTTRTPRRSLSSLLLTSSTPSPKPDSQVLVRDDTAERTVHSKPQESRMSSSSSFGKGYLSSMIGGLSLSLSRTSTRDSVNGDEAEEREQEKEKERGRALFKAAKRTAKSISQVPADSDTTTPATSRSRSQTVTATLPPLSPLSPLANSPDSGDETVGETDYSDEDEDDIDDFLDPVTEHNTEQNSIVTPVAAQDGVGAIDEAEPDPLGEGVNVVVPPEPYFESTLNSGASATRNKRNPRRRKSVKHHDPLPHHTSRPLFQRDRATITITQGDPVGKLGNRRKRKYVVASDLSEESRYAVEWGIGTVLRDGDEMLVITVVENESKVDPETPNPNDRTTKLRSQQERQGLAYILVRQALSFLQRTRLNVTVACQAWHAKNSRHMLLDIVDYTNPQMLIVGSRGLGKLNGILLGSTSHYLIQKCSVPVMVARRRLKRPPKRSAHLSSRRQHVKLSEAGIDRVAAKVDQDVKVMRDEMQKEDSRRDGGPGSRDDKLIGSRRGLETVDDEEEGDEEGEDEEEEAEAEGVEGDVSAEGDSHGSLNSAGSSKGLGKDEGVKVNG</sequence>
<feature type="compositionally biased region" description="Low complexity" evidence="1">
    <location>
        <begin position="33"/>
        <end position="75"/>
    </location>
</feature>
<dbReference type="Pfam" id="PF00582">
    <property type="entry name" value="Usp"/>
    <property type="match status" value="1"/>
</dbReference>
<comment type="caution">
    <text evidence="3">The sequence shown here is derived from an EMBL/GenBank/DDBJ whole genome shotgun (WGS) entry which is preliminary data.</text>
</comment>
<dbReference type="OrthoDB" id="992776at2759"/>
<feature type="compositionally biased region" description="Polar residues" evidence="1">
    <location>
        <begin position="267"/>
        <end position="293"/>
    </location>
</feature>
<reference evidence="3 4" key="1">
    <citation type="journal article" date="2020" name="ISME J.">
        <title>Uncovering the hidden diversity of litter-decomposition mechanisms in mushroom-forming fungi.</title>
        <authorList>
            <person name="Floudas D."/>
            <person name="Bentzer J."/>
            <person name="Ahren D."/>
            <person name="Johansson T."/>
            <person name="Persson P."/>
            <person name="Tunlid A."/>
        </authorList>
    </citation>
    <scope>NUCLEOTIDE SEQUENCE [LARGE SCALE GENOMIC DNA]</scope>
    <source>
        <strain evidence="3 4">CBS 146.42</strain>
    </source>
</reference>
<feature type="compositionally biased region" description="Basic and acidic residues" evidence="1">
    <location>
        <begin position="247"/>
        <end position="256"/>
    </location>
</feature>
<keyword evidence="4" id="KW-1185">Reference proteome</keyword>
<dbReference type="InterPro" id="IPR006015">
    <property type="entry name" value="Universal_stress_UspA"/>
</dbReference>
<evidence type="ECO:0000256" key="1">
    <source>
        <dbReference type="SAM" id="MobiDB-lite"/>
    </source>
</evidence>
<feature type="compositionally biased region" description="Acidic residues" evidence="1">
    <location>
        <begin position="310"/>
        <end position="330"/>
    </location>
</feature>
<dbReference type="EMBL" id="JAACJO010000003">
    <property type="protein sequence ID" value="KAF5360431.1"/>
    <property type="molecule type" value="Genomic_DNA"/>
</dbReference>
<feature type="compositionally biased region" description="Acidic residues" evidence="1">
    <location>
        <begin position="660"/>
        <end position="689"/>
    </location>
</feature>
<accession>A0A8H5G8V3</accession>
<feature type="compositionally biased region" description="Basic residues" evidence="1">
    <location>
        <begin position="392"/>
        <end position="404"/>
    </location>
</feature>
<feature type="region of interest" description="Disordered" evidence="1">
    <location>
        <begin position="1"/>
        <end position="101"/>
    </location>
</feature>
<feature type="region of interest" description="Disordered" evidence="1">
    <location>
        <begin position="126"/>
        <end position="330"/>
    </location>
</feature>
<protein>
    <recommendedName>
        <fullName evidence="2">UspA domain-containing protein</fullName>
    </recommendedName>
</protein>
<feature type="compositionally biased region" description="Basic and acidic residues" evidence="1">
    <location>
        <begin position="631"/>
        <end position="659"/>
    </location>
</feature>
<organism evidence="3 4">
    <name type="scientific">Leucocoprinus leucothites</name>
    <dbReference type="NCBI Taxonomy" id="201217"/>
    <lineage>
        <taxon>Eukaryota</taxon>
        <taxon>Fungi</taxon>
        <taxon>Dikarya</taxon>
        <taxon>Basidiomycota</taxon>
        <taxon>Agaricomycotina</taxon>
        <taxon>Agaricomycetes</taxon>
        <taxon>Agaricomycetidae</taxon>
        <taxon>Agaricales</taxon>
        <taxon>Agaricineae</taxon>
        <taxon>Agaricaceae</taxon>
        <taxon>Leucocoprinus</taxon>
    </lineage>
</organism>
<gene>
    <name evidence="3" type="ORF">D9756_004754</name>
</gene>
<dbReference type="CDD" id="cd23659">
    <property type="entry name" value="USP_At3g01520-like"/>
    <property type="match status" value="1"/>
</dbReference>
<feature type="compositionally biased region" description="Basic and acidic residues" evidence="1">
    <location>
        <begin position="706"/>
        <end position="716"/>
    </location>
</feature>
<feature type="region of interest" description="Disordered" evidence="1">
    <location>
        <begin position="381"/>
        <end position="423"/>
    </location>
</feature>
<dbReference type="PANTHER" id="PTHR46100:SF4">
    <property type="entry name" value="USPA DOMAIN-CONTAINING PROTEIN"/>
    <property type="match status" value="1"/>
</dbReference>
<feature type="region of interest" description="Disordered" evidence="1">
    <location>
        <begin position="591"/>
        <end position="612"/>
    </location>
</feature>
<feature type="compositionally biased region" description="Low complexity" evidence="1">
    <location>
        <begin position="205"/>
        <end position="232"/>
    </location>
</feature>
<feature type="compositionally biased region" description="Polar residues" evidence="1">
    <location>
        <begin position="1"/>
        <end position="12"/>
    </location>
</feature>
<dbReference type="PRINTS" id="PR01438">
    <property type="entry name" value="UNVRSLSTRESS"/>
</dbReference>
<dbReference type="SUPFAM" id="SSF52402">
    <property type="entry name" value="Adenine nucleotide alpha hydrolases-like"/>
    <property type="match status" value="1"/>
</dbReference>
<name>A0A8H5G8V3_9AGAR</name>
<feature type="region of interest" description="Disordered" evidence="1">
    <location>
        <begin position="631"/>
        <end position="716"/>
    </location>
</feature>
<evidence type="ECO:0000313" key="3">
    <source>
        <dbReference type="EMBL" id="KAF5360431.1"/>
    </source>
</evidence>
<dbReference type="InterPro" id="IPR014729">
    <property type="entry name" value="Rossmann-like_a/b/a_fold"/>
</dbReference>
<evidence type="ECO:0000313" key="4">
    <source>
        <dbReference type="Proteomes" id="UP000559027"/>
    </source>
</evidence>
<dbReference type="Gene3D" id="3.40.50.620">
    <property type="entry name" value="HUPs"/>
    <property type="match status" value="1"/>
</dbReference>
<proteinExistence type="predicted"/>
<evidence type="ECO:0000259" key="2">
    <source>
        <dbReference type="Pfam" id="PF00582"/>
    </source>
</evidence>
<feature type="compositionally biased region" description="Polar residues" evidence="1">
    <location>
        <begin position="382"/>
        <end position="391"/>
    </location>
</feature>